<dbReference type="AlphaFoldDB" id="A0A9P4M069"/>
<keyword evidence="1" id="KW-0472">Membrane</keyword>
<dbReference type="Gene3D" id="3.20.180.10">
    <property type="entry name" value="PNP-oxidase-like"/>
    <property type="match status" value="1"/>
</dbReference>
<keyword evidence="1" id="KW-1133">Transmembrane helix</keyword>
<sequence length="220" mass="24566">MADKDAAAKQRVISHMNADHGDSITRFLEHYCRVSSFTARRARLADMSLASMQVEAGGKQYNIPLEPSMDSWRDARERMVKMDQDALAGLGRSDITIREYRVPKGFHAVVFTVCLLTYVLVSRRQNALPGSFIYDNVLRHVPALASFTAKVQPTVLALMVGIHLFEASVMARRLAKHNVPLLGGLWWAWTGSCFIEGFGALQRTSAIVAEEQAAKHKQQH</sequence>
<feature type="transmembrane region" description="Helical" evidence="1">
    <location>
        <begin position="105"/>
        <end position="121"/>
    </location>
</feature>
<evidence type="ECO:0000256" key="1">
    <source>
        <dbReference type="SAM" id="Phobius"/>
    </source>
</evidence>
<feature type="domain" description="DUF2470" evidence="2">
    <location>
        <begin position="9"/>
        <end position="82"/>
    </location>
</feature>
<dbReference type="EMBL" id="ML978713">
    <property type="protein sequence ID" value="KAF2089892.1"/>
    <property type="molecule type" value="Genomic_DNA"/>
</dbReference>
<feature type="transmembrane region" description="Helical" evidence="1">
    <location>
        <begin position="141"/>
        <end position="165"/>
    </location>
</feature>
<name>A0A9P4M069_9PEZI</name>
<dbReference type="Proteomes" id="UP000799776">
    <property type="component" value="Unassembled WGS sequence"/>
</dbReference>
<dbReference type="InterPro" id="IPR037119">
    <property type="entry name" value="Haem_oxidase_HugZ-like_sf"/>
</dbReference>
<dbReference type="Pfam" id="PF10615">
    <property type="entry name" value="DUF2470"/>
    <property type="match status" value="1"/>
</dbReference>
<evidence type="ECO:0000259" key="2">
    <source>
        <dbReference type="Pfam" id="PF10615"/>
    </source>
</evidence>
<dbReference type="PANTHER" id="PTHR37783:SF1">
    <property type="entry name" value="MEMBRANE PROTEIN, PUTATIVE (AFU_ORTHOLOGUE AFUA_1G04315)-RELATED"/>
    <property type="match status" value="1"/>
</dbReference>
<accession>A0A9P4M069</accession>
<gene>
    <name evidence="3" type="ORF">K490DRAFT_54326</name>
</gene>
<keyword evidence="4" id="KW-1185">Reference proteome</keyword>
<organism evidence="3 4">
    <name type="scientific">Saccharata proteae CBS 121410</name>
    <dbReference type="NCBI Taxonomy" id="1314787"/>
    <lineage>
        <taxon>Eukaryota</taxon>
        <taxon>Fungi</taxon>
        <taxon>Dikarya</taxon>
        <taxon>Ascomycota</taxon>
        <taxon>Pezizomycotina</taxon>
        <taxon>Dothideomycetes</taxon>
        <taxon>Dothideomycetes incertae sedis</taxon>
        <taxon>Botryosphaeriales</taxon>
        <taxon>Saccharataceae</taxon>
        <taxon>Saccharata</taxon>
    </lineage>
</organism>
<dbReference type="OrthoDB" id="5553410at2759"/>
<proteinExistence type="predicted"/>
<evidence type="ECO:0000313" key="4">
    <source>
        <dbReference type="Proteomes" id="UP000799776"/>
    </source>
</evidence>
<protein>
    <submittedName>
        <fullName evidence="3">Integral membrane protein-like protein</fullName>
    </submittedName>
</protein>
<dbReference type="PANTHER" id="PTHR37783">
    <property type="entry name" value="MEMBRANE PROTEIN, PUTATIVE (AFU_ORTHOLOGUE AFUA_1G04315)-RELATED"/>
    <property type="match status" value="1"/>
</dbReference>
<reference evidence="3" key="1">
    <citation type="journal article" date="2020" name="Stud. Mycol.">
        <title>101 Dothideomycetes genomes: a test case for predicting lifestyles and emergence of pathogens.</title>
        <authorList>
            <person name="Haridas S."/>
            <person name="Albert R."/>
            <person name="Binder M."/>
            <person name="Bloem J."/>
            <person name="Labutti K."/>
            <person name="Salamov A."/>
            <person name="Andreopoulos B."/>
            <person name="Baker S."/>
            <person name="Barry K."/>
            <person name="Bills G."/>
            <person name="Bluhm B."/>
            <person name="Cannon C."/>
            <person name="Castanera R."/>
            <person name="Culley D."/>
            <person name="Daum C."/>
            <person name="Ezra D."/>
            <person name="Gonzalez J."/>
            <person name="Henrissat B."/>
            <person name="Kuo A."/>
            <person name="Liang C."/>
            <person name="Lipzen A."/>
            <person name="Lutzoni F."/>
            <person name="Magnuson J."/>
            <person name="Mondo S."/>
            <person name="Nolan M."/>
            <person name="Ohm R."/>
            <person name="Pangilinan J."/>
            <person name="Park H.-J."/>
            <person name="Ramirez L."/>
            <person name="Alfaro M."/>
            <person name="Sun H."/>
            <person name="Tritt A."/>
            <person name="Yoshinaga Y."/>
            <person name="Zwiers L.-H."/>
            <person name="Turgeon B."/>
            <person name="Goodwin S."/>
            <person name="Spatafora J."/>
            <person name="Crous P."/>
            <person name="Grigoriev I."/>
        </authorList>
    </citation>
    <scope>NUCLEOTIDE SEQUENCE</scope>
    <source>
        <strain evidence="3">CBS 121410</strain>
    </source>
</reference>
<dbReference type="InterPro" id="IPR019595">
    <property type="entry name" value="DUF2470"/>
</dbReference>
<comment type="caution">
    <text evidence="3">The sequence shown here is derived from an EMBL/GenBank/DDBJ whole genome shotgun (WGS) entry which is preliminary data.</text>
</comment>
<keyword evidence="1" id="KW-0812">Transmembrane</keyword>
<evidence type="ECO:0000313" key="3">
    <source>
        <dbReference type="EMBL" id="KAF2089892.1"/>
    </source>
</evidence>